<gene>
    <name evidence="8" type="ORF">SAMN04487977_10356</name>
</gene>
<comment type="similarity">
    <text evidence="6">Belongs to the glycosyl hydrolase 18 family.</text>
</comment>
<dbReference type="GO" id="GO:0008061">
    <property type="term" value="F:chitin binding"/>
    <property type="evidence" value="ECO:0007669"/>
    <property type="project" value="InterPro"/>
</dbReference>
<proteinExistence type="inferred from homology"/>
<sequence length="351" mass="40343">MKKVKLAYIRSTWELDNGQYWKAEDIKGNLLTDLNISFAHIDRKGQVQLENKEYIKKQIAKLHEIYPDLRINISIGGWGAEGFSDAASNEKKRSVFVQSTLKLIKEMDLNGVDIDWEFPVGPDWGQPIKSSPKDKENYVYLLEDLKKALDGEEKLTGKQFILTTAIPSNMWFIEKNNVKAVSRICDYINLMCYDYYGDWTDTTGFNASLYTNPYDPVGWSSDTCFKLYIKKGIPAEKIVLGVPTYGFAWSGIVDNGTHGLFQKKGVFLGNFDYTELETKFSVGFEDYFDEISKQSYRYNSKEKIFVNYPSEKFMKAAAAYVKENQLAGIMYWEYGHDMKSELLQAISKAME</sequence>
<dbReference type="InterPro" id="IPR011583">
    <property type="entry name" value="Chitinase_II/V-like_cat"/>
</dbReference>
<reference evidence="8 9" key="1">
    <citation type="submission" date="2016-10" db="EMBL/GenBank/DDBJ databases">
        <authorList>
            <person name="de Groot N.N."/>
        </authorList>
    </citation>
    <scope>NUCLEOTIDE SEQUENCE [LARGE SCALE GENOMIC DNA]</scope>
    <source>
        <strain evidence="8 9">B25</strain>
    </source>
</reference>
<evidence type="ECO:0000256" key="5">
    <source>
        <dbReference type="RuleBase" id="RU000489"/>
    </source>
</evidence>
<dbReference type="AlphaFoldDB" id="A0A1H9E7Q0"/>
<evidence type="ECO:0000256" key="1">
    <source>
        <dbReference type="ARBA" id="ARBA00000822"/>
    </source>
</evidence>
<accession>A0A1H9E7Q0</accession>
<dbReference type="SUPFAM" id="SSF51445">
    <property type="entry name" value="(Trans)glycosidases"/>
    <property type="match status" value="1"/>
</dbReference>
<dbReference type="GO" id="GO:0005975">
    <property type="term" value="P:carbohydrate metabolic process"/>
    <property type="evidence" value="ECO:0007669"/>
    <property type="project" value="InterPro"/>
</dbReference>
<comment type="catalytic activity">
    <reaction evidence="1">
        <text>Random endo-hydrolysis of N-acetyl-beta-D-glucosaminide (1-&gt;4)-beta-linkages in chitin and chitodextrins.</text>
        <dbReference type="EC" id="3.2.1.14"/>
    </reaction>
</comment>
<dbReference type="EMBL" id="FOFU01000003">
    <property type="protein sequence ID" value="SEQ21774.1"/>
    <property type="molecule type" value="Genomic_DNA"/>
</dbReference>
<feature type="domain" description="GH18" evidence="7">
    <location>
        <begin position="3"/>
        <end position="351"/>
    </location>
</feature>
<dbReference type="SMART" id="SM00636">
    <property type="entry name" value="Glyco_18"/>
    <property type="match status" value="1"/>
</dbReference>
<dbReference type="InterPro" id="IPR001579">
    <property type="entry name" value="Glyco_hydro_18_chit_AS"/>
</dbReference>
<dbReference type="InterPro" id="IPR050314">
    <property type="entry name" value="Glycosyl_Hydrlase_18"/>
</dbReference>
<evidence type="ECO:0000313" key="9">
    <source>
        <dbReference type="Proteomes" id="UP000182360"/>
    </source>
</evidence>
<keyword evidence="9" id="KW-1185">Reference proteome</keyword>
<dbReference type="GO" id="GO:0008843">
    <property type="term" value="F:endochitinase activity"/>
    <property type="evidence" value="ECO:0007669"/>
    <property type="project" value="UniProtKB-EC"/>
</dbReference>
<dbReference type="PROSITE" id="PS01095">
    <property type="entry name" value="GH18_1"/>
    <property type="match status" value="1"/>
</dbReference>
<dbReference type="InterPro" id="IPR001223">
    <property type="entry name" value="Glyco_hydro18_cat"/>
</dbReference>
<evidence type="ECO:0000256" key="2">
    <source>
        <dbReference type="ARBA" id="ARBA00012729"/>
    </source>
</evidence>
<dbReference type="Proteomes" id="UP000182360">
    <property type="component" value="Unassembled WGS sequence"/>
</dbReference>
<dbReference type="Gene3D" id="3.20.20.80">
    <property type="entry name" value="Glycosidases"/>
    <property type="match status" value="2"/>
</dbReference>
<dbReference type="EC" id="3.2.1.14" evidence="2"/>
<organism evidence="8 9">
    <name type="scientific">Treponema bryantii</name>
    <dbReference type="NCBI Taxonomy" id="163"/>
    <lineage>
        <taxon>Bacteria</taxon>
        <taxon>Pseudomonadati</taxon>
        <taxon>Spirochaetota</taxon>
        <taxon>Spirochaetia</taxon>
        <taxon>Spirochaetales</taxon>
        <taxon>Treponemataceae</taxon>
        <taxon>Treponema</taxon>
    </lineage>
</organism>
<dbReference type="PANTHER" id="PTHR11177:SF317">
    <property type="entry name" value="CHITINASE 12-RELATED"/>
    <property type="match status" value="1"/>
</dbReference>
<dbReference type="PROSITE" id="PS51910">
    <property type="entry name" value="GH18_2"/>
    <property type="match status" value="1"/>
</dbReference>
<evidence type="ECO:0000313" key="8">
    <source>
        <dbReference type="EMBL" id="SEQ21774.1"/>
    </source>
</evidence>
<evidence type="ECO:0000256" key="6">
    <source>
        <dbReference type="RuleBase" id="RU004453"/>
    </source>
</evidence>
<dbReference type="InterPro" id="IPR017853">
    <property type="entry name" value="GH"/>
</dbReference>
<keyword evidence="3 5" id="KW-0378">Hydrolase</keyword>
<evidence type="ECO:0000256" key="4">
    <source>
        <dbReference type="ARBA" id="ARBA00023295"/>
    </source>
</evidence>
<dbReference type="Pfam" id="PF00704">
    <property type="entry name" value="Glyco_hydro_18"/>
    <property type="match status" value="1"/>
</dbReference>
<dbReference type="PANTHER" id="PTHR11177">
    <property type="entry name" value="CHITINASE"/>
    <property type="match status" value="1"/>
</dbReference>
<evidence type="ECO:0000259" key="7">
    <source>
        <dbReference type="PROSITE" id="PS51910"/>
    </source>
</evidence>
<evidence type="ECO:0000256" key="3">
    <source>
        <dbReference type="ARBA" id="ARBA00022801"/>
    </source>
</evidence>
<keyword evidence="4 5" id="KW-0326">Glycosidase</keyword>
<protein>
    <recommendedName>
        <fullName evidence="2">chitinase</fullName>
        <ecNumber evidence="2">3.2.1.14</ecNumber>
    </recommendedName>
</protein>
<name>A0A1H9E7Q0_9SPIR</name>